<comment type="caution">
    <text evidence="8">The sequence shown here is derived from an EMBL/GenBank/DDBJ whole genome shotgun (WGS) entry which is preliminary data.</text>
</comment>
<dbReference type="InterPro" id="IPR042177">
    <property type="entry name" value="Cell/Rod_1"/>
</dbReference>
<dbReference type="PANTHER" id="PTHR34138:SF1">
    <property type="entry name" value="CELL SHAPE-DETERMINING PROTEIN MREC"/>
    <property type="match status" value="1"/>
</dbReference>
<feature type="compositionally biased region" description="Basic and acidic residues" evidence="6">
    <location>
        <begin position="310"/>
        <end position="334"/>
    </location>
</feature>
<dbReference type="RefSeq" id="WP_307689257.1">
    <property type="nucleotide sequence ID" value="NZ_JAUSRO010000005.1"/>
</dbReference>
<name>A0ABT9S501_9BURK</name>
<sequence length="334" mass="35457">MPLGTLDRTAPPLFNQGPSALSKLIFFSALALFLMVADARFHIVQPMRQAIGTLLYPAQWLALKPVQMFVGGGRYFDDLQTAQRNESDARKALALQSERASQADALARDNARLRAMLDLRQLTTTPGRAAEVLYDAADPYTRKIVIDQGLSSGIVAGSPVIDEHGVLGQVTLVQPLASEVTLVIDRDQAIPVQNTRTGARSVAFGDASAHGNGLELRFMAANSDLQEGDLLATSGVDGVYPAGLPVAKIARIERRADSGFARIYCVPLAQVTAARYVLVLQPVGDQTAVRAAQAATAAASAASASAALKKKSEGKTDAKTDKVTRPEPKERAAP</sequence>
<evidence type="ECO:0000259" key="7">
    <source>
        <dbReference type="Pfam" id="PF04085"/>
    </source>
</evidence>
<dbReference type="EMBL" id="JAUSRO010000005">
    <property type="protein sequence ID" value="MDP9899430.1"/>
    <property type="molecule type" value="Genomic_DNA"/>
</dbReference>
<organism evidence="8 9">
    <name type="scientific">Variovorax ginsengisoli</name>
    <dbReference type="NCBI Taxonomy" id="363844"/>
    <lineage>
        <taxon>Bacteria</taxon>
        <taxon>Pseudomonadati</taxon>
        <taxon>Pseudomonadota</taxon>
        <taxon>Betaproteobacteria</taxon>
        <taxon>Burkholderiales</taxon>
        <taxon>Comamonadaceae</taxon>
        <taxon>Variovorax</taxon>
    </lineage>
</organism>
<evidence type="ECO:0000256" key="1">
    <source>
        <dbReference type="ARBA" id="ARBA00009369"/>
    </source>
</evidence>
<evidence type="ECO:0000256" key="2">
    <source>
        <dbReference type="ARBA" id="ARBA00013855"/>
    </source>
</evidence>
<evidence type="ECO:0000256" key="5">
    <source>
        <dbReference type="PIRNR" id="PIRNR038471"/>
    </source>
</evidence>
<reference evidence="8 9" key="1">
    <citation type="submission" date="2023-07" db="EMBL/GenBank/DDBJ databases">
        <title>Sorghum-associated microbial communities from plants grown in Nebraska, USA.</title>
        <authorList>
            <person name="Schachtman D."/>
        </authorList>
    </citation>
    <scope>NUCLEOTIDE SEQUENCE [LARGE SCALE GENOMIC DNA]</scope>
    <source>
        <strain evidence="8 9">DS1607</strain>
    </source>
</reference>
<dbReference type="PIRSF" id="PIRSF038471">
    <property type="entry name" value="MreC"/>
    <property type="match status" value="1"/>
</dbReference>
<protein>
    <recommendedName>
        <fullName evidence="2 5">Cell shape-determining protein MreC</fullName>
    </recommendedName>
    <alternativeName>
        <fullName evidence="4 5">Cell shape protein MreC</fullName>
    </alternativeName>
</protein>
<proteinExistence type="inferred from homology"/>
<comment type="similarity">
    <text evidence="1 5">Belongs to the MreC family.</text>
</comment>
<dbReference type="PANTHER" id="PTHR34138">
    <property type="entry name" value="CELL SHAPE-DETERMINING PROTEIN MREC"/>
    <property type="match status" value="1"/>
</dbReference>
<dbReference type="InterPro" id="IPR055342">
    <property type="entry name" value="MreC_beta-barrel_core"/>
</dbReference>
<evidence type="ECO:0000256" key="4">
    <source>
        <dbReference type="ARBA" id="ARBA00032089"/>
    </source>
</evidence>
<evidence type="ECO:0000313" key="8">
    <source>
        <dbReference type="EMBL" id="MDP9899430.1"/>
    </source>
</evidence>
<dbReference type="InterPro" id="IPR042175">
    <property type="entry name" value="Cell/Rod_MreC_2"/>
</dbReference>
<gene>
    <name evidence="8" type="ORF">J2W36_001681</name>
</gene>
<dbReference type="Gene3D" id="2.40.10.350">
    <property type="entry name" value="Rod shape-determining protein MreC, domain 2"/>
    <property type="match status" value="1"/>
</dbReference>
<dbReference type="NCBIfam" id="TIGR00219">
    <property type="entry name" value="mreC"/>
    <property type="match status" value="1"/>
</dbReference>
<feature type="domain" description="Rod shape-determining protein MreC beta-barrel core" evidence="7">
    <location>
        <begin position="132"/>
        <end position="281"/>
    </location>
</feature>
<accession>A0ABT9S501</accession>
<evidence type="ECO:0000256" key="3">
    <source>
        <dbReference type="ARBA" id="ARBA00022960"/>
    </source>
</evidence>
<feature type="region of interest" description="Disordered" evidence="6">
    <location>
        <begin position="306"/>
        <end position="334"/>
    </location>
</feature>
<keyword evidence="9" id="KW-1185">Reference proteome</keyword>
<keyword evidence="3 5" id="KW-0133">Cell shape</keyword>
<evidence type="ECO:0000256" key="6">
    <source>
        <dbReference type="SAM" id="MobiDB-lite"/>
    </source>
</evidence>
<dbReference type="InterPro" id="IPR007221">
    <property type="entry name" value="MreC"/>
</dbReference>
<dbReference type="Gene3D" id="2.40.10.340">
    <property type="entry name" value="Rod shape-determining protein MreC, domain 1"/>
    <property type="match status" value="1"/>
</dbReference>
<dbReference type="Pfam" id="PF04085">
    <property type="entry name" value="MreC"/>
    <property type="match status" value="1"/>
</dbReference>
<comment type="function">
    <text evidence="5">Involved in formation and maintenance of cell shape.</text>
</comment>
<evidence type="ECO:0000313" key="9">
    <source>
        <dbReference type="Proteomes" id="UP001226867"/>
    </source>
</evidence>
<dbReference type="Proteomes" id="UP001226867">
    <property type="component" value="Unassembled WGS sequence"/>
</dbReference>